<proteinExistence type="predicted"/>
<protein>
    <recommendedName>
        <fullName evidence="4">Transmembrane protein</fullName>
    </recommendedName>
</protein>
<organism evidence="2 3">
    <name type="scientific">Elysia marginata</name>
    <dbReference type="NCBI Taxonomy" id="1093978"/>
    <lineage>
        <taxon>Eukaryota</taxon>
        <taxon>Metazoa</taxon>
        <taxon>Spiralia</taxon>
        <taxon>Lophotrochozoa</taxon>
        <taxon>Mollusca</taxon>
        <taxon>Gastropoda</taxon>
        <taxon>Heterobranchia</taxon>
        <taxon>Euthyneura</taxon>
        <taxon>Panpulmonata</taxon>
        <taxon>Sacoglossa</taxon>
        <taxon>Placobranchoidea</taxon>
        <taxon>Plakobranchidae</taxon>
        <taxon>Elysia</taxon>
    </lineage>
</organism>
<comment type="caution">
    <text evidence="2">The sequence shown here is derived from an EMBL/GenBank/DDBJ whole genome shotgun (WGS) entry which is preliminary data.</text>
</comment>
<sequence>MNFQKNSSANVNATILLSCPILIIEGSYGKTAAPETTGHKSNCTKKKTYDDLHNIPVVVVVVVAVIVVVVDVVFVVFFFFFFFFFFFLLLLLLLVVVVVVVVVVVIVVVLFVFVSKRVR</sequence>
<keyword evidence="1" id="KW-1133">Transmembrane helix</keyword>
<evidence type="ECO:0000256" key="1">
    <source>
        <dbReference type="SAM" id="Phobius"/>
    </source>
</evidence>
<name>A0AAV4FT29_9GAST</name>
<reference evidence="2 3" key="1">
    <citation type="journal article" date="2021" name="Elife">
        <title>Chloroplast acquisition without the gene transfer in kleptoplastic sea slugs, Plakobranchus ocellatus.</title>
        <authorList>
            <person name="Maeda T."/>
            <person name="Takahashi S."/>
            <person name="Yoshida T."/>
            <person name="Shimamura S."/>
            <person name="Takaki Y."/>
            <person name="Nagai Y."/>
            <person name="Toyoda A."/>
            <person name="Suzuki Y."/>
            <person name="Arimoto A."/>
            <person name="Ishii H."/>
            <person name="Satoh N."/>
            <person name="Nishiyama T."/>
            <person name="Hasebe M."/>
            <person name="Maruyama T."/>
            <person name="Minagawa J."/>
            <person name="Obokata J."/>
            <person name="Shigenobu S."/>
        </authorList>
    </citation>
    <scope>NUCLEOTIDE SEQUENCE [LARGE SCALE GENOMIC DNA]</scope>
</reference>
<dbReference type="EMBL" id="BMAT01000930">
    <property type="protein sequence ID" value="GFR76583.1"/>
    <property type="molecule type" value="Genomic_DNA"/>
</dbReference>
<keyword evidence="3" id="KW-1185">Reference proteome</keyword>
<dbReference type="Proteomes" id="UP000762676">
    <property type="component" value="Unassembled WGS sequence"/>
</dbReference>
<evidence type="ECO:0000313" key="3">
    <source>
        <dbReference type="Proteomes" id="UP000762676"/>
    </source>
</evidence>
<dbReference type="PROSITE" id="PS51257">
    <property type="entry name" value="PROKAR_LIPOPROTEIN"/>
    <property type="match status" value="1"/>
</dbReference>
<accession>A0AAV4FT29</accession>
<evidence type="ECO:0008006" key="4">
    <source>
        <dbReference type="Google" id="ProtNLM"/>
    </source>
</evidence>
<feature type="transmembrane region" description="Helical" evidence="1">
    <location>
        <begin position="55"/>
        <end position="80"/>
    </location>
</feature>
<keyword evidence="1" id="KW-0812">Transmembrane</keyword>
<keyword evidence="1" id="KW-0472">Membrane</keyword>
<gene>
    <name evidence="2" type="ORF">ElyMa_000486800</name>
</gene>
<feature type="transmembrane region" description="Helical" evidence="1">
    <location>
        <begin position="86"/>
        <end position="114"/>
    </location>
</feature>
<evidence type="ECO:0000313" key="2">
    <source>
        <dbReference type="EMBL" id="GFR76583.1"/>
    </source>
</evidence>
<dbReference type="AlphaFoldDB" id="A0AAV4FT29"/>